<dbReference type="Gene3D" id="3.40.50.720">
    <property type="entry name" value="NAD(P)-binding Rossmann-like Domain"/>
    <property type="match status" value="1"/>
</dbReference>
<evidence type="ECO:0000256" key="2">
    <source>
        <dbReference type="ARBA" id="ARBA00022857"/>
    </source>
</evidence>
<reference evidence="4 5" key="1">
    <citation type="submission" date="2018-10" db="EMBL/GenBank/DDBJ databases">
        <title>Pan-genome distribution and transcriptional activeness of fungal secondary metabolism genes in Aspergillus section Fumigati.</title>
        <authorList>
            <person name="Takahashi H."/>
            <person name="Umemura M."/>
            <person name="Ninomiya A."/>
            <person name="Kusuya Y."/>
            <person name="Urayama S."/>
            <person name="Shimizu M."/>
            <person name="Watanabe A."/>
            <person name="Kamei K."/>
            <person name="Yaguchi T."/>
            <person name="Hagiwara D."/>
        </authorList>
    </citation>
    <scope>NUCLEOTIDE SEQUENCE [LARGE SCALE GENOMIC DNA]</scope>
    <source>
        <strain evidence="4 5">IFM 55266</strain>
    </source>
</reference>
<dbReference type="PANTHER" id="PTHR24320">
    <property type="entry name" value="RETINOL DEHYDROGENASE"/>
    <property type="match status" value="1"/>
</dbReference>
<dbReference type="Proteomes" id="UP001043456">
    <property type="component" value="Unassembled WGS sequence"/>
</dbReference>
<evidence type="ECO:0008006" key="6">
    <source>
        <dbReference type="Google" id="ProtNLM"/>
    </source>
</evidence>
<dbReference type="GO" id="GO:0016491">
    <property type="term" value="F:oxidoreductase activity"/>
    <property type="evidence" value="ECO:0007669"/>
    <property type="project" value="UniProtKB-KW"/>
</dbReference>
<evidence type="ECO:0000313" key="5">
    <source>
        <dbReference type="Proteomes" id="UP001043456"/>
    </source>
</evidence>
<name>A0A9P3EY25_9EURO</name>
<dbReference type="PANTHER" id="PTHR24320:SF152">
    <property type="entry name" value="SHORT-CHAIN DEHYDROGENASE_REDUCTASE FAMILY PROTEIN"/>
    <property type="match status" value="1"/>
</dbReference>
<dbReference type="Pfam" id="PF00106">
    <property type="entry name" value="adh_short"/>
    <property type="match status" value="1"/>
</dbReference>
<keyword evidence="5" id="KW-1185">Reference proteome</keyword>
<comment type="caution">
    <text evidence="4">The sequence shown here is derived from an EMBL/GenBank/DDBJ whole genome shotgun (WGS) entry which is preliminary data.</text>
</comment>
<sequence length="348" mass="38309">MPGTVIVTGAAGGLGQAIAERVVQDPGSYHCLFTVRNKNTPRAKKLHQLDGANAKEIKTPELDLSSLQSIRAFASDLNAKVRSGTLPPIRALILNAAVFYEKGGLKFTNNDGDKEGFEINFAVNYLANFLLTLLLLGSLDKEHGRIVYVSSWTHDPALPVNQRHKPEKLQWDPVQLARPKEQLSPGEQADDAMRRYGASKLCQVTFMHALQKRLDKTPGLEKICVLGVDPGGMIHDNLNHKFSAFQRYVLVPPVRIYTRLAVNLWPNGRLRTVEKSAGDIVRAALCLEDPQLGLYPKDVYLNGSELAESAALSKDEECQELLWKLSLQFANLDERETALGGVAGTASM</sequence>
<evidence type="ECO:0000256" key="3">
    <source>
        <dbReference type="ARBA" id="ARBA00023002"/>
    </source>
</evidence>
<dbReference type="InterPro" id="IPR036291">
    <property type="entry name" value="NAD(P)-bd_dom_sf"/>
</dbReference>
<keyword evidence="3" id="KW-0560">Oxidoreductase</keyword>
<dbReference type="RefSeq" id="XP_043160141.1">
    <property type="nucleotide sequence ID" value="XM_043304206.1"/>
</dbReference>
<evidence type="ECO:0000313" key="4">
    <source>
        <dbReference type="EMBL" id="GIJ89395.1"/>
    </source>
</evidence>
<comment type="similarity">
    <text evidence="1">Belongs to the short-chain dehydrogenases/reductases (SDR) family.</text>
</comment>
<dbReference type="PRINTS" id="PR00081">
    <property type="entry name" value="GDHRDH"/>
</dbReference>
<evidence type="ECO:0000256" key="1">
    <source>
        <dbReference type="ARBA" id="ARBA00006484"/>
    </source>
</evidence>
<dbReference type="GeneID" id="67006945"/>
<dbReference type="InterPro" id="IPR002347">
    <property type="entry name" value="SDR_fam"/>
</dbReference>
<dbReference type="SUPFAM" id="SSF51735">
    <property type="entry name" value="NAD(P)-binding Rossmann-fold domains"/>
    <property type="match status" value="1"/>
</dbReference>
<gene>
    <name evidence="4" type="ORF">Asppvi_008335</name>
</gene>
<dbReference type="AlphaFoldDB" id="A0A9P3EY25"/>
<proteinExistence type="inferred from homology"/>
<accession>A0A9P3EY25</accession>
<organism evidence="4 5">
    <name type="scientific">Aspergillus pseudoviridinutans</name>
    <dbReference type="NCBI Taxonomy" id="1517512"/>
    <lineage>
        <taxon>Eukaryota</taxon>
        <taxon>Fungi</taxon>
        <taxon>Dikarya</taxon>
        <taxon>Ascomycota</taxon>
        <taxon>Pezizomycotina</taxon>
        <taxon>Eurotiomycetes</taxon>
        <taxon>Eurotiomycetidae</taxon>
        <taxon>Eurotiales</taxon>
        <taxon>Aspergillaceae</taxon>
        <taxon>Aspergillus</taxon>
        <taxon>Aspergillus subgen. Fumigati</taxon>
    </lineage>
</organism>
<dbReference type="EMBL" id="BHVY01000005">
    <property type="protein sequence ID" value="GIJ89395.1"/>
    <property type="molecule type" value="Genomic_DNA"/>
</dbReference>
<keyword evidence="2" id="KW-0521">NADP</keyword>
<protein>
    <recommendedName>
        <fullName evidence="6">Short-chain dehydrogenase</fullName>
    </recommendedName>
</protein>
<dbReference type="OrthoDB" id="191139at2759"/>